<dbReference type="OrthoDB" id="6354873at2759"/>
<comment type="subcellular location">
    <subcellularLocation>
        <location evidence="1">Membrane</location>
    </subcellularLocation>
</comment>
<dbReference type="GO" id="GO:0016491">
    <property type="term" value="F:oxidoreductase activity"/>
    <property type="evidence" value="ECO:0007669"/>
    <property type="project" value="InterPro"/>
</dbReference>
<feature type="domain" description="Fatty acid hydroxylase" evidence="6">
    <location>
        <begin position="153"/>
        <end position="280"/>
    </location>
</feature>
<evidence type="ECO:0000256" key="3">
    <source>
        <dbReference type="ARBA" id="ARBA00022989"/>
    </source>
</evidence>
<proteinExistence type="predicted"/>
<accession>A0A0C9VAV5</accession>
<protein>
    <submittedName>
        <fullName evidence="7">Unplaced genomic scaffold scaffold_19, whole genome shotgun sequence</fullName>
    </submittedName>
</protein>
<organism evidence="7 8">
    <name type="scientific">Hydnomerulius pinastri MD-312</name>
    <dbReference type="NCBI Taxonomy" id="994086"/>
    <lineage>
        <taxon>Eukaryota</taxon>
        <taxon>Fungi</taxon>
        <taxon>Dikarya</taxon>
        <taxon>Basidiomycota</taxon>
        <taxon>Agaricomycotina</taxon>
        <taxon>Agaricomycetes</taxon>
        <taxon>Agaricomycetidae</taxon>
        <taxon>Boletales</taxon>
        <taxon>Boletales incertae sedis</taxon>
        <taxon>Leucogyrophana</taxon>
    </lineage>
</organism>
<dbReference type="AlphaFoldDB" id="A0A0C9VAV5"/>
<dbReference type="Pfam" id="PF04116">
    <property type="entry name" value="FA_hydroxylase"/>
    <property type="match status" value="1"/>
</dbReference>
<dbReference type="InterPro" id="IPR050307">
    <property type="entry name" value="Sterol_Desaturase_Related"/>
</dbReference>
<dbReference type="Proteomes" id="UP000053820">
    <property type="component" value="Unassembled WGS sequence"/>
</dbReference>
<keyword evidence="8" id="KW-1185">Reference proteome</keyword>
<keyword evidence="2 5" id="KW-0812">Transmembrane</keyword>
<evidence type="ECO:0000256" key="2">
    <source>
        <dbReference type="ARBA" id="ARBA00022692"/>
    </source>
</evidence>
<dbReference type="GO" id="GO:0016020">
    <property type="term" value="C:membrane"/>
    <property type="evidence" value="ECO:0007669"/>
    <property type="project" value="UniProtKB-SubCell"/>
</dbReference>
<evidence type="ECO:0000256" key="4">
    <source>
        <dbReference type="ARBA" id="ARBA00023136"/>
    </source>
</evidence>
<evidence type="ECO:0000256" key="1">
    <source>
        <dbReference type="ARBA" id="ARBA00004370"/>
    </source>
</evidence>
<feature type="transmembrane region" description="Helical" evidence="5">
    <location>
        <begin position="61"/>
        <end position="84"/>
    </location>
</feature>
<evidence type="ECO:0000313" key="7">
    <source>
        <dbReference type="EMBL" id="KIJ62779.1"/>
    </source>
</evidence>
<evidence type="ECO:0000313" key="8">
    <source>
        <dbReference type="Proteomes" id="UP000053820"/>
    </source>
</evidence>
<reference evidence="7 8" key="1">
    <citation type="submission" date="2014-04" db="EMBL/GenBank/DDBJ databases">
        <title>Evolutionary Origins and Diversification of the Mycorrhizal Mutualists.</title>
        <authorList>
            <consortium name="DOE Joint Genome Institute"/>
            <consortium name="Mycorrhizal Genomics Consortium"/>
            <person name="Kohler A."/>
            <person name="Kuo A."/>
            <person name="Nagy L.G."/>
            <person name="Floudas D."/>
            <person name="Copeland A."/>
            <person name="Barry K.W."/>
            <person name="Cichocki N."/>
            <person name="Veneault-Fourrey C."/>
            <person name="LaButti K."/>
            <person name="Lindquist E.A."/>
            <person name="Lipzen A."/>
            <person name="Lundell T."/>
            <person name="Morin E."/>
            <person name="Murat C."/>
            <person name="Riley R."/>
            <person name="Ohm R."/>
            <person name="Sun H."/>
            <person name="Tunlid A."/>
            <person name="Henrissat B."/>
            <person name="Grigoriev I.V."/>
            <person name="Hibbett D.S."/>
            <person name="Martin F."/>
        </authorList>
    </citation>
    <scope>NUCLEOTIDE SEQUENCE [LARGE SCALE GENOMIC DNA]</scope>
    <source>
        <strain evidence="7 8">MD-312</strain>
    </source>
</reference>
<feature type="transmembrane region" description="Helical" evidence="5">
    <location>
        <begin position="220"/>
        <end position="237"/>
    </location>
</feature>
<evidence type="ECO:0000259" key="6">
    <source>
        <dbReference type="Pfam" id="PF04116"/>
    </source>
</evidence>
<dbReference type="InterPro" id="IPR006694">
    <property type="entry name" value="Fatty_acid_hydroxylase"/>
</dbReference>
<evidence type="ECO:0000256" key="5">
    <source>
        <dbReference type="SAM" id="Phobius"/>
    </source>
</evidence>
<gene>
    <name evidence="7" type="ORF">HYDPIDRAFT_93733</name>
</gene>
<feature type="transmembrane region" description="Helical" evidence="5">
    <location>
        <begin position="144"/>
        <end position="165"/>
    </location>
</feature>
<dbReference type="GO" id="GO:0008610">
    <property type="term" value="P:lipid biosynthetic process"/>
    <property type="evidence" value="ECO:0007669"/>
    <property type="project" value="InterPro"/>
</dbReference>
<dbReference type="GO" id="GO:0005506">
    <property type="term" value="F:iron ion binding"/>
    <property type="evidence" value="ECO:0007669"/>
    <property type="project" value="InterPro"/>
</dbReference>
<dbReference type="PANTHER" id="PTHR11863">
    <property type="entry name" value="STEROL DESATURASE"/>
    <property type="match status" value="1"/>
</dbReference>
<dbReference type="HOGENOM" id="CLU_047036_3_1_1"/>
<keyword evidence="4 5" id="KW-0472">Membrane</keyword>
<keyword evidence="3 5" id="KW-1133">Transmembrane helix</keyword>
<dbReference type="EMBL" id="KN839853">
    <property type="protein sequence ID" value="KIJ62779.1"/>
    <property type="molecule type" value="Genomic_DNA"/>
</dbReference>
<sequence>MDIILALADEYVLDKVWARLVPLHDHLTETSFGSFASSANVSTISVAPQSAWARDYIPRQILSLSVITLIGIHLLYFMFAGLSYRYIFNHDMMRHPRFLKNQVKLEIQCSLKAFPMMTLLTLPWFQAEVMGYSRLYDNVDEYGWLYLCLSIPFFLLFTDYAIYWVHRLLHHPSIYKKIHKPHHKWIIPTPFASHAFHPVDGYLQSVPYHLFIVLFPLQRWLYLGLFVFVNFWSILIHDSDMITGHSLEQVINGPAHHTLHHLYFTVNYGQYFTWADRVGGSYRQPESSLDPLLEVKKEKSS</sequence>
<name>A0A0C9VAV5_9AGAM</name>